<sequence length="95" mass="10977">MINKINKPYDRIVILSDEQGWVGYKAPTKELAAYKEKYNCNPAIYSFDLQGYGTLMFPERSVYTLAGWSDKVFDIMKMFGEDPNALINTIKRVQL</sequence>
<dbReference type="InterPro" id="IPR036465">
    <property type="entry name" value="vWFA_dom_sf"/>
</dbReference>
<comment type="caution">
    <text evidence="1">The sequence shown here is derived from an EMBL/GenBank/DDBJ whole genome shotgun (WGS) entry which is preliminary data.</text>
</comment>
<proteinExistence type="predicted"/>
<name>X0VUD5_9ZZZZ</name>
<dbReference type="AlphaFoldDB" id="X0VUD5"/>
<protein>
    <submittedName>
        <fullName evidence="1">Uncharacterized protein</fullName>
    </submittedName>
</protein>
<reference evidence="1" key="1">
    <citation type="journal article" date="2014" name="Front. Microbiol.">
        <title>High frequency of phylogenetically diverse reductive dehalogenase-homologous genes in deep subseafloor sedimentary metagenomes.</title>
        <authorList>
            <person name="Kawai M."/>
            <person name="Futagami T."/>
            <person name="Toyoda A."/>
            <person name="Takaki Y."/>
            <person name="Nishi S."/>
            <person name="Hori S."/>
            <person name="Arai W."/>
            <person name="Tsubouchi T."/>
            <person name="Morono Y."/>
            <person name="Uchiyama I."/>
            <person name="Ito T."/>
            <person name="Fujiyama A."/>
            <person name="Inagaki F."/>
            <person name="Takami H."/>
        </authorList>
    </citation>
    <scope>NUCLEOTIDE SEQUENCE</scope>
    <source>
        <strain evidence="1">Expedition CK06-06</strain>
    </source>
</reference>
<dbReference type="EMBL" id="BARS01025439">
    <property type="protein sequence ID" value="GAG04161.1"/>
    <property type="molecule type" value="Genomic_DNA"/>
</dbReference>
<accession>X0VUD5</accession>
<dbReference type="SUPFAM" id="SSF53300">
    <property type="entry name" value="vWA-like"/>
    <property type="match status" value="1"/>
</dbReference>
<evidence type="ECO:0000313" key="1">
    <source>
        <dbReference type="EMBL" id="GAG04161.1"/>
    </source>
</evidence>
<dbReference type="Gene3D" id="3.40.50.410">
    <property type="entry name" value="von Willebrand factor, type A domain"/>
    <property type="match status" value="1"/>
</dbReference>
<gene>
    <name evidence="1" type="ORF">S01H1_40205</name>
</gene>
<organism evidence="1">
    <name type="scientific">marine sediment metagenome</name>
    <dbReference type="NCBI Taxonomy" id="412755"/>
    <lineage>
        <taxon>unclassified sequences</taxon>
        <taxon>metagenomes</taxon>
        <taxon>ecological metagenomes</taxon>
    </lineage>
</organism>